<dbReference type="AlphaFoldDB" id="A0A388LPX9"/>
<accession>A0A388LPX9</accession>
<evidence type="ECO:0000313" key="4">
    <source>
        <dbReference type="Proteomes" id="UP000265515"/>
    </source>
</evidence>
<gene>
    <name evidence="3" type="ORF">CBR_g38265</name>
</gene>
<proteinExistence type="predicted"/>
<evidence type="ECO:0000256" key="2">
    <source>
        <dbReference type="SAM" id="MobiDB-lite"/>
    </source>
</evidence>
<feature type="coiled-coil region" evidence="1">
    <location>
        <begin position="42"/>
        <end position="73"/>
    </location>
</feature>
<keyword evidence="1" id="KW-0175">Coiled coil</keyword>
<comment type="caution">
    <text evidence="3">The sequence shown here is derived from an EMBL/GenBank/DDBJ whole genome shotgun (WGS) entry which is preliminary data.</text>
</comment>
<protein>
    <recommendedName>
        <fullName evidence="5">Ty3 transposon capsid-like protein domain-containing protein</fullName>
    </recommendedName>
</protein>
<feature type="region of interest" description="Disordered" evidence="2">
    <location>
        <begin position="136"/>
        <end position="204"/>
    </location>
</feature>
<name>A0A388LPX9_CHABU</name>
<evidence type="ECO:0008006" key="5">
    <source>
        <dbReference type="Google" id="ProtNLM"/>
    </source>
</evidence>
<dbReference type="Gramene" id="GBG84295">
    <property type="protein sequence ID" value="GBG84295"/>
    <property type="gene ID" value="CBR_g38265"/>
</dbReference>
<keyword evidence="4" id="KW-1185">Reference proteome</keyword>
<evidence type="ECO:0000313" key="3">
    <source>
        <dbReference type="EMBL" id="GBG84295.1"/>
    </source>
</evidence>
<dbReference type="Proteomes" id="UP000265515">
    <property type="component" value="Unassembled WGS sequence"/>
</dbReference>
<evidence type="ECO:0000256" key="1">
    <source>
        <dbReference type="SAM" id="Coils"/>
    </source>
</evidence>
<reference evidence="3 4" key="1">
    <citation type="journal article" date="2018" name="Cell">
        <title>The Chara Genome: Secondary Complexity and Implications for Plant Terrestrialization.</title>
        <authorList>
            <person name="Nishiyama T."/>
            <person name="Sakayama H."/>
            <person name="Vries J.D."/>
            <person name="Buschmann H."/>
            <person name="Saint-Marcoux D."/>
            <person name="Ullrich K.K."/>
            <person name="Haas F.B."/>
            <person name="Vanderstraeten L."/>
            <person name="Becker D."/>
            <person name="Lang D."/>
            <person name="Vosolsobe S."/>
            <person name="Rombauts S."/>
            <person name="Wilhelmsson P.K.I."/>
            <person name="Janitza P."/>
            <person name="Kern R."/>
            <person name="Heyl A."/>
            <person name="Rumpler F."/>
            <person name="Villalobos L.I.A.C."/>
            <person name="Clay J.M."/>
            <person name="Skokan R."/>
            <person name="Toyoda A."/>
            <person name="Suzuki Y."/>
            <person name="Kagoshima H."/>
            <person name="Schijlen E."/>
            <person name="Tajeshwar N."/>
            <person name="Catarino B."/>
            <person name="Hetherington A.J."/>
            <person name="Saltykova A."/>
            <person name="Bonnot C."/>
            <person name="Breuninger H."/>
            <person name="Symeonidi A."/>
            <person name="Radhakrishnan G.V."/>
            <person name="Van Nieuwerburgh F."/>
            <person name="Deforce D."/>
            <person name="Chang C."/>
            <person name="Karol K.G."/>
            <person name="Hedrich R."/>
            <person name="Ulvskov P."/>
            <person name="Glockner G."/>
            <person name="Delwiche C.F."/>
            <person name="Petrasek J."/>
            <person name="Van de Peer Y."/>
            <person name="Friml J."/>
            <person name="Beilby M."/>
            <person name="Dolan L."/>
            <person name="Kohara Y."/>
            <person name="Sugano S."/>
            <person name="Fujiyama A."/>
            <person name="Delaux P.-M."/>
            <person name="Quint M."/>
            <person name="TheiBen G."/>
            <person name="Hagemann M."/>
            <person name="Harholt J."/>
            <person name="Dunand C."/>
            <person name="Zachgo S."/>
            <person name="Langdale J."/>
            <person name="Maumus F."/>
            <person name="Straeten D.V.D."/>
            <person name="Gould S.B."/>
            <person name="Rensing S.A."/>
        </authorList>
    </citation>
    <scope>NUCLEOTIDE SEQUENCE [LARGE SCALE GENOMIC DNA]</scope>
    <source>
        <strain evidence="3 4">S276</strain>
    </source>
</reference>
<organism evidence="3 4">
    <name type="scientific">Chara braunii</name>
    <name type="common">Braun's stonewort</name>
    <dbReference type="NCBI Taxonomy" id="69332"/>
    <lineage>
        <taxon>Eukaryota</taxon>
        <taxon>Viridiplantae</taxon>
        <taxon>Streptophyta</taxon>
        <taxon>Charophyceae</taxon>
        <taxon>Charales</taxon>
        <taxon>Characeae</taxon>
        <taxon>Chara</taxon>
    </lineage>
</organism>
<sequence length="419" mass="47328">MMAQCQKALDQFAIKQLEEVMESSRKGEIRPEVTEAMIDANIQQLREALTAEERKKEELARKHEQELRREQKVNEIRQVIGTKGKEQTDLTQTLYHIMTYLTFLEEKIDRQQSQLDEIVVGLQTVTNIVKGKHPVEKKQGEVQEDKKQVKKLMSDAMKSADPQDQKTSNGGGSSPPSSPPNTPSSPPSSPPPQPPASLQGKVSTEPVKLKMKEEVKMKLPFTFCNKRDENLLLWIAEIQTYYSTTPVESESQVAFSTSCLGGEAKEWVLVEANAAGFDDIGTWTRTLTLKQFLGKINEHFLDKTTTDKAFDQLTTIGQRHWTSMEALSREVDRLLQVPGLNLQDNQVLYIYSRALPAPIHGQLVAESKFGKYNYRQFRDLALQREQMTSQVKNSYASVVKYGGGGGAGVGKRVLWRQKR</sequence>
<feature type="compositionally biased region" description="Pro residues" evidence="2">
    <location>
        <begin position="176"/>
        <end position="195"/>
    </location>
</feature>
<dbReference type="EMBL" id="BFEA01000471">
    <property type="protein sequence ID" value="GBG84295.1"/>
    <property type="molecule type" value="Genomic_DNA"/>
</dbReference>
<feature type="compositionally biased region" description="Basic and acidic residues" evidence="2">
    <location>
        <begin position="136"/>
        <end position="147"/>
    </location>
</feature>